<dbReference type="InterPro" id="IPR036658">
    <property type="entry name" value="CPI-17_sf"/>
</dbReference>
<organism evidence="5 6">
    <name type="scientific">Ramazzottius varieornatus</name>
    <name type="common">Water bear</name>
    <name type="synonym">Tardigrade</name>
    <dbReference type="NCBI Taxonomy" id="947166"/>
    <lineage>
        <taxon>Eukaryota</taxon>
        <taxon>Metazoa</taxon>
        <taxon>Ecdysozoa</taxon>
        <taxon>Tardigrada</taxon>
        <taxon>Eutardigrada</taxon>
        <taxon>Parachela</taxon>
        <taxon>Hypsibioidea</taxon>
        <taxon>Ramazzottiidae</taxon>
        <taxon>Ramazzottius</taxon>
    </lineage>
</organism>
<comment type="similarity">
    <text evidence="1">Belongs to the PP1 inhibitor family.</text>
</comment>
<evidence type="ECO:0000256" key="4">
    <source>
        <dbReference type="SAM" id="MobiDB-lite"/>
    </source>
</evidence>
<dbReference type="Gene3D" id="1.10.150.220">
    <property type="entry name" value="CPI-17"/>
    <property type="match status" value="1"/>
</dbReference>
<name>A0A1D1UHH2_RAMVA</name>
<keyword evidence="2" id="KW-0597">Phosphoprotein</keyword>
<keyword evidence="6" id="KW-1185">Reference proteome</keyword>
<dbReference type="SUPFAM" id="SSF81790">
    <property type="entry name" value="Myosin phosphatase inhibitor 17kDa protein, CPI-17"/>
    <property type="match status" value="1"/>
</dbReference>
<dbReference type="AlphaFoldDB" id="A0A1D1UHH2"/>
<dbReference type="PANTHER" id="PTHR16188:SF14">
    <property type="entry name" value="GEO07393P1"/>
    <property type="match status" value="1"/>
</dbReference>
<gene>
    <name evidence="5" type="primary">RvY_01526-1</name>
    <name evidence="5" type="synonym">RvY_01526.1</name>
    <name evidence="5" type="ORF">RvY_01526</name>
</gene>
<protein>
    <submittedName>
        <fullName evidence="5">Uncharacterized protein</fullName>
    </submittedName>
</protein>
<dbReference type="InterPro" id="IPR008025">
    <property type="entry name" value="CPI-17"/>
</dbReference>
<evidence type="ECO:0000256" key="2">
    <source>
        <dbReference type="ARBA" id="ARBA00022553"/>
    </source>
</evidence>
<comment type="caution">
    <text evidence="5">The sequence shown here is derived from an EMBL/GenBank/DDBJ whole genome shotgun (WGS) entry which is preliminary data.</text>
</comment>
<dbReference type="GO" id="GO:0005737">
    <property type="term" value="C:cytoplasm"/>
    <property type="evidence" value="ECO:0007669"/>
    <property type="project" value="InterPro"/>
</dbReference>
<reference evidence="5 6" key="1">
    <citation type="journal article" date="2016" name="Nat. Commun.">
        <title>Extremotolerant tardigrade genome and improved radiotolerance of human cultured cells by tardigrade-unique protein.</title>
        <authorList>
            <person name="Hashimoto T."/>
            <person name="Horikawa D.D."/>
            <person name="Saito Y."/>
            <person name="Kuwahara H."/>
            <person name="Kozuka-Hata H."/>
            <person name="Shin-I T."/>
            <person name="Minakuchi Y."/>
            <person name="Ohishi K."/>
            <person name="Motoyama A."/>
            <person name="Aizu T."/>
            <person name="Enomoto A."/>
            <person name="Kondo K."/>
            <person name="Tanaka S."/>
            <person name="Hara Y."/>
            <person name="Koshikawa S."/>
            <person name="Sagara H."/>
            <person name="Miura T."/>
            <person name="Yokobori S."/>
            <person name="Miyagawa K."/>
            <person name="Suzuki Y."/>
            <person name="Kubo T."/>
            <person name="Oyama M."/>
            <person name="Kohara Y."/>
            <person name="Fujiyama A."/>
            <person name="Arakawa K."/>
            <person name="Katayama T."/>
            <person name="Toyoda A."/>
            <person name="Kunieda T."/>
        </authorList>
    </citation>
    <scope>NUCLEOTIDE SEQUENCE [LARGE SCALE GENOMIC DNA]</scope>
    <source>
        <strain evidence="5 6">YOKOZUNA-1</strain>
    </source>
</reference>
<dbReference type="Pfam" id="PF05361">
    <property type="entry name" value="PP1_inhibitor"/>
    <property type="match status" value="1"/>
</dbReference>
<evidence type="ECO:0000256" key="3">
    <source>
        <dbReference type="ARBA" id="ARBA00023272"/>
    </source>
</evidence>
<proteinExistence type="inferred from homology"/>
<keyword evidence="3" id="KW-0650">Protein phosphatase inhibitor</keyword>
<evidence type="ECO:0000313" key="6">
    <source>
        <dbReference type="Proteomes" id="UP000186922"/>
    </source>
</evidence>
<accession>A0A1D1UHH2</accession>
<sequence>MLKIIMDRSTKKLPEAQTAALPLPPLPSSKTDPTSRVGFSDKVVKVENDRKKYLTAKYGQHQMALIKKRLSVELWLIEELQMLYPKEGPGSSSSGYGSDVVDECDIDLDDLLDMERDDERRRFLRQKLSACPQPSIVVARFIEDLLVKAKSL</sequence>
<evidence type="ECO:0000256" key="1">
    <source>
        <dbReference type="ARBA" id="ARBA00005483"/>
    </source>
</evidence>
<dbReference type="STRING" id="947166.A0A1D1UHH2"/>
<dbReference type="Proteomes" id="UP000186922">
    <property type="component" value="Unassembled WGS sequence"/>
</dbReference>
<feature type="region of interest" description="Disordered" evidence="4">
    <location>
        <begin position="15"/>
        <end position="37"/>
    </location>
</feature>
<dbReference type="OrthoDB" id="8193882at2759"/>
<dbReference type="PANTHER" id="PTHR16188">
    <property type="entry name" value="PROTEIN PHOSPHATASE 1 INHIBITOR POTENTIATED BY PROTEIN KINASE C"/>
    <property type="match status" value="1"/>
</dbReference>
<evidence type="ECO:0000313" key="5">
    <source>
        <dbReference type="EMBL" id="GAU88911.1"/>
    </source>
</evidence>
<dbReference type="EMBL" id="BDGG01000001">
    <property type="protein sequence ID" value="GAU88911.1"/>
    <property type="molecule type" value="Genomic_DNA"/>
</dbReference>
<dbReference type="GO" id="GO:0004865">
    <property type="term" value="F:protein serine/threonine phosphatase inhibitor activity"/>
    <property type="evidence" value="ECO:0007669"/>
    <property type="project" value="TreeGrafter"/>
</dbReference>